<feature type="transmembrane region" description="Helical" evidence="1">
    <location>
        <begin position="76"/>
        <end position="98"/>
    </location>
</feature>
<evidence type="ECO:0000256" key="1">
    <source>
        <dbReference type="SAM" id="Phobius"/>
    </source>
</evidence>
<keyword evidence="1" id="KW-1133">Transmembrane helix</keyword>
<keyword evidence="1" id="KW-0812">Transmembrane</keyword>
<organism evidence="2 3">
    <name type="scientific">Aspergillus pseudotamarii</name>
    <dbReference type="NCBI Taxonomy" id="132259"/>
    <lineage>
        <taxon>Eukaryota</taxon>
        <taxon>Fungi</taxon>
        <taxon>Dikarya</taxon>
        <taxon>Ascomycota</taxon>
        <taxon>Pezizomycotina</taxon>
        <taxon>Eurotiomycetes</taxon>
        <taxon>Eurotiomycetidae</taxon>
        <taxon>Eurotiales</taxon>
        <taxon>Aspergillaceae</taxon>
        <taxon>Aspergillus</taxon>
        <taxon>Aspergillus subgen. Circumdati</taxon>
    </lineage>
</organism>
<reference evidence="2 3" key="1">
    <citation type="submission" date="2019-04" db="EMBL/GenBank/DDBJ databases">
        <title>Friends and foes A comparative genomics study of 23 Aspergillus species from section Flavi.</title>
        <authorList>
            <consortium name="DOE Joint Genome Institute"/>
            <person name="Kjaerbolling I."/>
            <person name="Vesth T."/>
            <person name="Frisvad J.C."/>
            <person name="Nybo J.L."/>
            <person name="Theobald S."/>
            <person name="Kildgaard S."/>
            <person name="Isbrandt T."/>
            <person name="Kuo A."/>
            <person name="Sato A."/>
            <person name="Lyhne E.K."/>
            <person name="Kogle M.E."/>
            <person name="Wiebenga A."/>
            <person name="Kun R.S."/>
            <person name="Lubbers R.J."/>
            <person name="Makela M.R."/>
            <person name="Barry K."/>
            <person name="Chovatia M."/>
            <person name="Clum A."/>
            <person name="Daum C."/>
            <person name="Haridas S."/>
            <person name="He G."/>
            <person name="LaButti K."/>
            <person name="Lipzen A."/>
            <person name="Mondo S."/>
            <person name="Riley R."/>
            <person name="Salamov A."/>
            <person name="Simmons B.A."/>
            <person name="Magnuson J.K."/>
            <person name="Henrissat B."/>
            <person name="Mortensen U.H."/>
            <person name="Larsen T.O."/>
            <person name="Devries R.P."/>
            <person name="Grigoriev I.V."/>
            <person name="Machida M."/>
            <person name="Baker S.E."/>
            <person name="Andersen M.R."/>
        </authorList>
    </citation>
    <scope>NUCLEOTIDE SEQUENCE [LARGE SCALE GENOMIC DNA]</scope>
    <source>
        <strain evidence="2 3">CBS 117625</strain>
    </source>
</reference>
<name>A0A5N6SI90_ASPPS</name>
<keyword evidence="1" id="KW-0472">Membrane</keyword>
<keyword evidence="3" id="KW-1185">Reference proteome</keyword>
<dbReference type="AlphaFoldDB" id="A0A5N6SI90"/>
<dbReference type="GeneID" id="43636051"/>
<protein>
    <submittedName>
        <fullName evidence="2">Uncharacterized protein</fullName>
    </submittedName>
</protein>
<dbReference type="EMBL" id="ML743605">
    <property type="protein sequence ID" value="KAE8134345.1"/>
    <property type="molecule type" value="Genomic_DNA"/>
</dbReference>
<accession>A0A5N6SI90</accession>
<dbReference type="RefSeq" id="XP_031910408.1">
    <property type="nucleotide sequence ID" value="XM_032051841.1"/>
</dbReference>
<gene>
    <name evidence="2" type="ORF">BDV38DRAFT_164216</name>
</gene>
<proteinExistence type="predicted"/>
<feature type="transmembrane region" description="Helical" evidence="1">
    <location>
        <begin position="110"/>
        <end position="130"/>
    </location>
</feature>
<dbReference type="Proteomes" id="UP000325672">
    <property type="component" value="Unassembled WGS sequence"/>
</dbReference>
<sequence length="131" mass="14987">MCVSSCPISYRCWPGGNVLGLILTMIPVDRVRSMWDALNLVKHASVLQALSRWPAAYSATVDRECLSRDWRGDVSLYARLLFSFLFFSSSSSFPLYVIFINTLQSPLLPFTPFFFLFLFCLFYSPFLSLIT</sequence>
<evidence type="ECO:0000313" key="2">
    <source>
        <dbReference type="EMBL" id="KAE8134345.1"/>
    </source>
</evidence>
<evidence type="ECO:0000313" key="3">
    <source>
        <dbReference type="Proteomes" id="UP000325672"/>
    </source>
</evidence>